<proteinExistence type="predicted"/>
<dbReference type="InParanoid" id="A0A517S9W6"/>
<reference evidence="1 2" key="1">
    <citation type="submission" date="2019-02" db="EMBL/GenBank/DDBJ databases">
        <title>Deep-cultivation of Planctomycetes and their phenomic and genomic characterization uncovers novel biology.</title>
        <authorList>
            <person name="Wiegand S."/>
            <person name="Jogler M."/>
            <person name="Boedeker C."/>
            <person name="Pinto D."/>
            <person name="Vollmers J."/>
            <person name="Rivas-Marin E."/>
            <person name="Kohn T."/>
            <person name="Peeters S.H."/>
            <person name="Heuer A."/>
            <person name="Rast P."/>
            <person name="Oberbeckmann S."/>
            <person name="Bunk B."/>
            <person name="Jeske O."/>
            <person name="Meyerdierks A."/>
            <person name="Storesund J.E."/>
            <person name="Kallscheuer N."/>
            <person name="Luecker S."/>
            <person name="Lage O.M."/>
            <person name="Pohl T."/>
            <person name="Merkel B.J."/>
            <person name="Hornburger P."/>
            <person name="Mueller R.-W."/>
            <person name="Bruemmer F."/>
            <person name="Labrenz M."/>
            <person name="Spormann A.M."/>
            <person name="Op den Camp H."/>
            <person name="Overmann J."/>
            <person name="Amann R."/>
            <person name="Jetten M.S.M."/>
            <person name="Mascher T."/>
            <person name="Medema M.H."/>
            <person name="Devos D.P."/>
            <person name="Kaster A.-K."/>
            <person name="Ovreas L."/>
            <person name="Rohde M."/>
            <person name="Galperin M.Y."/>
            <person name="Jogler C."/>
        </authorList>
    </citation>
    <scope>NUCLEOTIDE SEQUENCE [LARGE SCALE GENOMIC DNA]</scope>
    <source>
        <strain evidence="1 2">Pan44</strain>
    </source>
</reference>
<name>A0A517S9W6_9PLAN</name>
<sequence>MLRGVMLSAVFLSPYLVTWNQPAPSLGASLGGLSRCPRGQHCVSSEFSYILTSNFARQFQQPLPERPSHFIEPFELADDSIEGWKLLVETVRSQPGVTILETTGSYLHAVRSTTIYGLIDDFELSRLHTGTVLVRSCARLGYSDFGRNRRFVEKIRSEFAKQPREQWF</sequence>
<dbReference type="Pfam" id="PF07386">
    <property type="entry name" value="DUF1499"/>
    <property type="match status" value="1"/>
</dbReference>
<evidence type="ECO:0000313" key="2">
    <source>
        <dbReference type="Proteomes" id="UP000315700"/>
    </source>
</evidence>
<evidence type="ECO:0008006" key="3">
    <source>
        <dbReference type="Google" id="ProtNLM"/>
    </source>
</evidence>
<protein>
    <recommendedName>
        <fullName evidence="3">DUF1499 domain-containing protein</fullName>
    </recommendedName>
</protein>
<dbReference type="AlphaFoldDB" id="A0A517S9W6"/>
<dbReference type="Proteomes" id="UP000315700">
    <property type="component" value="Chromosome"/>
</dbReference>
<dbReference type="KEGG" id="ccos:Pan44_08890"/>
<keyword evidence="2" id="KW-1185">Reference proteome</keyword>
<dbReference type="PANTHER" id="PTHR34801">
    <property type="entry name" value="EXPRESSED PROTEIN"/>
    <property type="match status" value="1"/>
</dbReference>
<dbReference type="InterPro" id="IPR010865">
    <property type="entry name" value="DUF1499"/>
</dbReference>
<accession>A0A517S9W6</accession>
<dbReference type="EMBL" id="CP036271">
    <property type="protein sequence ID" value="QDT52876.1"/>
    <property type="molecule type" value="Genomic_DNA"/>
</dbReference>
<gene>
    <name evidence="1" type="ORF">Pan44_08890</name>
</gene>
<dbReference type="PANTHER" id="PTHR34801:SF6">
    <property type="entry name" value="SLL1620 PROTEIN"/>
    <property type="match status" value="1"/>
</dbReference>
<evidence type="ECO:0000313" key="1">
    <source>
        <dbReference type="EMBL" id="QDT52876.1"/>
    </source>
</evidence>
<organism evidence="1 2">
    <name type="scientific">Caulifigura coniformis</name>
    <dbReference type="NCBI Taxonomy" id="2527983"/>
    <lineage>
        <taxon>Bacteria</taxon>
        <taxon>Pseudomonadati</taxon>
        <taxon>Planctomycetota</taxon>
        <taxon>Planctomycetia</taxon>
        <taxon>Planctomycetales</taxon>
        <taxon>Planctomycetaceae</taxon>
        <taxon>Caulifigura</taxon>
    </lineage>
</organism>